<evidence type="ECO:0000313" key="3">
    <source>
        <dbReference type="Proteomes" id="UP001166004"/>
    </source>
</evidence>
<protein>
    <submittedName>
        <fullName evidence="2">Uncharacterized protein DUF4116</fullName>
    </submittedName>
</protein>
<name>A0ABX1T0M9_PELUQ</name>
<sequence length="111" mass="12935">MNLVLNELKVYAKETNSKSLQGVRQHGRKLGLSSQFINIYSKRDSHPLSECSEYYLDDKDFIKKAINIDPNSIKFASSRLRQDKTIAKLIIKKDKKLAKKYIFKKTLKEIE</sequence>
<proteinExistence type="predicted"/>
<dbReference type="EMBL" id="LANA01000001">
    <property type="protein sequence ID" value="NMN67141.1"/>
    <property type="molecule type" value="Genomic_DNA"/>
</dbReference>
<dbReference type="InterPro" id="IPR025197">
    <property type="entry name" value="DUF4116"/>
</dbReference>
<keyword evidence="3" id="KW-1185">Reference proteome</keyword>
<feature type="domain" description="DUF4116" evidence="1">
    <location>
        <begin position="58"/>
        <end position="96"/>
    </location>
</feature>
<accession>A0ABX1T0M9</accession>
<evidence type="ECO:0000313" key="2">
    <source>
        <dbReference type="EMBL" id="NMN67141.1"/>
    </source>
</evidence>
<evidence type="ECO:0000259" key="1">
    <source>
        <dbReference type="Pfam" id="PF13475"/>
    </source>
</evidence>
<dbReference type="Pfam" id="PF13475">
    <property type="entry name" value="DUF4116"/>
    <property type="match status" value="1"/>
</dbReference>
<dbReference type="Proteomes" id="UP001166004">
    <property type="component" value="Unassembled WGS sequence"/>
</dbReference>
<reference evidence="2 3" key="1">
    <citation type="submission" date="2019-07" db="EMBL/GenBank/DDBJ databases">
        <title>SAR11 Genome Evolution.</title>
        <authorList>
            <person name="Giovannoni S."/>
        </authorList>
    </citation>
    <scope>NUCLEOTIDE SEQUENCE [LARGE SCALE GENOMIC DNA]</scope>
    <source>
        <strain evidence="2 3">HTCC9565</strain>
    </source>
</reference>
<organism evidence="2 3">
    <name type="scientific">Pelagibacter ubique</name>
    <dbReference type="NCBI Taxonomy" id="198252"/>
    <lineage>
        <taxon>Bacteria</taxon>
        <taxon>Pseudomonadati</taxon>
        <taxon>Pseudomonadota</taxon>
        <taxon>Alphaproteobacteria</taxon>
        <taxon>Candidatus Pelagibacterales</taxon>
        <taxon>Candidatus Pelagibacteraceae</taxon>
        <taxon>Candidatus Pelagibacter</taxon>
    </lineage>
</organism>
<gene>
    <name evidence="2" type="ORF">VP91_00002780</name>
</gene>
<comment type="caution">
    <text evidence="2">The sequence shown here is derived from an EMBL/GenBank/DDBJ whole genome shotgun (WGS) entry which is preliminary data.</text>
</comment>